<reference evidence="9 10" key="1">
    <citation type="submission" date="2023-11" db="EMBL/GenBank/DDBJ databases">
        <title>Bacillus jintuensis, isolated from a mudflat on the Beibu Gulf coast.</title>
        <authorList>
            <person name="Li M."/>
        </authorList>
    </citation>
    <scope>NUCLEOTIDE SEQUENCE [LARGE SCALE GENOMIC DNA]</scope>
    <source>
        <strain evidence="9 10">31A1R</strain>
    </source>
</reference>
<evidence type="ECO:0000313" key="10">
    <source>
        <dbReference type="Proteomes" id="UP001290455"/>
    </source>
</evidence>
<feature type="transmembrane region" description="Helical" evidence="8">
    <location>
        <begin position="173"/>
        <end position="190"/>
    </location>
</feature>
<feature type="transmembrane region" description="Helical" evidence="8">
    <location>
        <begin position="70"/>
        <end position="89"/>
    </location>
</feature>
<dbReference type="InterPro" id="IPR052017">
    <property type="entry name" value="TSUP"/>
</dbReference>
<protein>
    <recommendedName>
        <fullName evidence="8">Probable membrane transporter protein</fullName>
    </recommendedName>
</protein>
<evidence type="ECO:0000256" key="6">
    <source>
        <dbReference type="ARBA" id="ARBA00022989"/>
    </source>
</evidence>
<comment type="subcellular location">
    <subcellularLocation>
        <location evidence="1 8">Cell membrane</location>
        <topology evidence="1 8">Multi-pass membrane protein</topology>
    </subcellularLocation>
</comment>
<gene>
    <name evidence="9" type="ORF">SM124_01670</name>
</gene>
<proteinExistence type="inferred from homology"/>
<dbReference type="Pfam" id="PF01925">
    <property type="entry name" value="TauE"/>
    <property type="match status" value="1"/>
</dbReference>
<evidence type="ECO:0000256" key="7">
    <source>
        <dbReference type="ARBA" id="ARBA00023136"/>
    </source>
</evidence>
<name>A0ABU5ITI9_9BACI</name>
<dbReference type="RefSeq" id="WP_322444747.1">
    <property type="nucleotide sequence ID" value="NZ_JAXOFX010000001.1"/>
</dbReference>
<feature type="transmembrane region" description="Helical" evidence="8">
    <location>
        <begin position="95"/>
        <end position="115"/>
    </location>
</feature>
<dbReference type="InterPro" id="IPR002781">
    <property type="entry name" value="TM_pro_TauE-like"/>
</dbReference>
<sequence length="246" mass="26694">MELGTLFIIGVFSAFVGTLAGGGGLISLPIMALTGIPIQMGIATNKFSTGISALVNIFFLLRRKEISIKILNSSLMLTILGGMLGALITSHISEASINMVALILLLFALAVTVKSKSWIQYFNQKKDALNSKGFKVIPLFIGVYDGGFGPGSSTFSIIYYLTQKVEYIKSVHYTRVLIFGSCFGAFVVFLSTGYINWFYALSLATGSIIGSQLGMKYAERIPLELAKKLLVFIIFSLVVQVVVKMI</sequence>
<evidence type="ECO:0000256" key="8">
    <source>
        <dbReference type="RuleBase" id="RU363041"/>
    </source>
</evidence>
<comment type="caution">
    <text evidence="9">The sequence shown here is derived from an EMBL/GenBank/DDBJ whole genome shotgun (WGS) entry which is preliminary data.</text>
</comment>
<feature type="transmembrane region" description="Helical" evidence="8">
    <location>
        <begin position="225"/>
        <end position="243"/>
    </location>
</feature>
<evidence type="ECO:0000256" key="1">
    <source>
        <dbReference type="ARBA" id="ARBA00004651"/>
    </source>
</evidence>
<evidence type="ECO:0000256" key="2">
    <source>
        <dbReference type="ARBA" id="ARBA00009142"/>
    </source>
</evidence>
<feature type="transmembrane region" description="Helical" evidence="8">
    <location>
        <begin position="38"/>
        <end position="61"/>
    </location>
</feature>
<dbReference type="EMBL" id="JAXOFX010000001">
    <property type="protein sequence ID" value="MDZ5470446.1"/>
    <property type="molecule type" value="Genomic_DNA"/>
</dbReference>
<dbReference type="Proteomes" id="UP001290455">
    <property type="component" value="Unassembled WGS sequence"/>
</dbReference>
<keyword evidence="5 8" id="KW-0812">Transmembrane</keyword>
<keyword evidence="3" id="KW-0813">Transport</keyword>
<dbReference type="PANTHER" id="PTHR30269:SF0">
    <property type="entry name" value="MEMBRANE TRANSPORTER PROTEIN YFCA-RELATED"/>
    <property type="match status" value="1"/>
</dbReference>
<comment type="similarity">
    <text evidence="2 8">Belongs to the 4-toluene sulfonate uptake permease (TSUP) (TC 2.A.102) family.</text>
</comment>
<keyword evidence="6 8" id="KW-1133">Transmembrane helix</keyword>
<evidence type="ECO:0000256" key="5">
    <source>
        <dbReference type="ARBA" id="ARBA00022692"/>
    </source>
</evidence>
<keyword evidence="4 8" id="KW-1003">Cell membrane</keyword>
<keyword evidence="10" id="KW-1185">Reference proteome</keyword>
<feature type="transmembrane region" description="Helical" evidence="8">
    <location>
        <begin position="7"/>
        <end position="32"/>
    </location>
</feature>
<evidence type="ECO:0000256" key="3">
    <source>
        <dbReference type="ARBA" id="ARBA00022448"/>
    </source>
</evidence>
<keyword evidence="7 8" id="KW-0472">Membrane</keyword>
<accession>A0ABU5ITI9</accession>
<dbReference type="PANTHER" id="PTHR30269">
    <property type="entry name" value="TRANSMEMBRANE PROTEIN YFCA"/>
    <property type="match status" value="1"/>
</dbReference>
<evidence type="ECO:0000313" key="9">
    <source>
        <dbReference type="EMBL" id="MDZ5470446.1"/>
    </source>
</evidence>
<organism evidence="9 10">
    <name type="scientific">Robertmurraya mangrovi</name>
    <dbReference type="NCBI Taxonomy" id="3098077"/>
    <lineage>
        <taxon>Bacteria</taxon>
        <taxon>Bacillati</taxon>
        <taxon>Bacillota</taxon>
        <taxon>Bacilli</taxon>
        <taxon>Bacillales</taxon>
        <taxon>Bacillaceae</taxon>
        <taxon>Robertmurraya</taxon>
    </lineage>
</organism>
<feature type="transmembrane region" description="Helical" evidence="8">
    <location>
        <begin position="136"/>
        <end position="161"/>
    </location>
</feature>
<evidence type="ECO:0000256" key="4">
    <source>
        <dbReference type="ARBA" id="ARBA00022475"/>
    </source>
</evidence>